<dbReference type="SUPFAM" id="SSF89009">
    <property type="entry name" value="GAT-like domain"/>
    <property type="match status" value="1"/>
</dbReference>
<dbReference type="AlphaFoldDB" id="A0A9D5HDX8"/>
<reference evidence="9" key="1">
    <citation type="submission" date="2021-03" db="EMBL/GenBank/DDBJ databases">
        <authorList>
            <person name="Li Z."/>
            <person name="Yang C."/>
        </authorList>
    </citation>
    <scope>NUCLEOTIDE SEQUENCE</scope>
    <source>
        <strain evidence="9">Dzin_1.0</strain>
        <tissue evidence="9">Leaf</tissue>
    </source>
</reference>
<evidence type="ECO:0000256" key="1">
    <source>
        <dbReference type="ARBA" id="ARBA00004170"/>
    </source>
</evidence>
<feature type="compositionally biased region" description="Basic and acidic residues" evidence="6">
    <location>
        <begin position="570"/>
        <end position="586"/>
    </location>
</feature>
<dbReference type="GO" id="GO:0005737">
    <property type="term" value="C:cytoplasm"/>
    <property type="evidence" value="ECO:0007669"/>
    <property type="project" value="UniProtKB-ARBA"/>
</dbReference>
<dbReference type="Pfam" id="PF00790">
    <property type="entry name" value="VHS"/>
    <property type="match status" value="1"/>
</dbReference>
<dbReference type="InterPro" id="IPR008942">
    <property type="entry name" value="ENTH_VHS"/>
</dbReference>
<evidence type="ECO:0000259" key="8">
    <source>
        <dbReference type="PROSITE" id="PS50909"/>
    </source>
</evidence>
<dbReference type="Proteomes" id="UP001085076">
    <property type="component" value="Miscellaneous, Linkage group lg05"/>
</dbReference>
<dbReference type="InterPro" id="IPR002014">
    <property type="entry name" value="VHS_dom"/>
</dbReference>
<evidence type="ECO:0008006" key="11">
    <source>
        <dbReference type="Google" id="ProtNLM"/>
    </source>
</evidence>
<dbReference type="Gene3D" id="1.25.40.90">
    <property type="match status" value="1"/>
</dbReference>
<keyword evidence="4" id="KW-0653">Protein transport</keyword>
<feature type="region of interest" description="Disordered" evidence="6">
    <location>
        <begin position="287"/>
        <end position="345"/>
    </location>
</feature>
<feature type="compositionally biased region" description="Polar residues" evidence="6">
    <location>
        <begin position="454"/>
        <end position="467"/>
    </location>
</feature>
<keyword evidence="10" id="KW-1185">Reference proteome</keyword>
<gene>
    <name evidence="9" type="ORF">J5N97_021100</name>
</gene>
<dbReference type="InterPro" id="IPR038425">
    <property type="entry name" value="GAT_sf"/>
</dbReference>
<evidence type="ECO:0000313" key="9">
    <source>
        <dbReference type="EMBL" id="KAJ0973141.1"/>
    </source>
</evidence>
<evidence type="ECO:0000259" key="7">
    <source>
        <dbReference type="PROSITE" id="PS50179"/>
    </source>
</evidence>
<dbReference type="SUPFAM" id="SSF48464">
    <property type="entry name" value="ENTH/VHS domain"/>
    <property type="match status" value="1"/>
</dbReference>
<dbReference type="PIRSF" id="PIRSF036948">
    <property type="entry name" value="TOM1"/>
    <property type="match status" value="1"/>
</dbReference>
<feature type="region of interest" description="Disordered" evidence="6">
    <location>
        <begin position="550"/>
        <end position="586"/>
    </location>
</feature>
<dbReference type="Gene3D" id="1.20.58.160">
    <property type="match status" value="1"/>
</dbReference>
<feature type="compositionally biased region" description="Pro residues" evidence="6">
    <location>
        <begin position="367"/>
        <end position="381"/>
    </location>
</feature>
<dbReference type="OrthoDB" id="2018246at2759"/>
<keyword evidence="5" id="KW-0472">Membrane</keyword>
<protein>
    <recommendedName>
        <fullName evidence="11">TOM1-like protein 2</fullName>
    </recommendedName>
</protein>
<sequence>MASAAAACAERATSDMLIGPDWAINIELCDILNMDPGQTKDVMKVLKKRLGTKNPKIQLLTLFVLETLSKNCGDAVHQQIVERDVLHEMVKVVKKKPDLNVREKILILIDTWQEAFGGAGGKYPQYHAAYRELRAAGVEFPPRAENTSPLFTPPQTHPITYQSDNTSTYHDAALEASLQSDVATLSSNDIQNARGIVDVLTEMLSALEPHNAEGVKQEIIVDLVEQCRTYQKQVMHLVNNTGDEGLLFQALALNDDLQRVLERHDEISKGTSTGGSVPVPAASLVNVSHEDDELEDDFSQLSRRTRDNSSGLTRKSSAPSNEQKPLSPFLPPPPPSKKPIGMDVGPVDYLSGEAYTSERLAERHAEPPLPPTLSVPAPPLPSSSATLFPTLPQYDDEPTQTSKATTELPKAPWDAQATVSLPPPPAKYNQRQQFFEQQQALSSGSPGAPYDGLVSQTQNLSLNQDSTDIARQHAPHHLDVQESSSTPNNQAKPEDMLFKDLVDFARAKSSSPAKPSSQRTRLGLNKRVDFIVFFGILKGGDAINYSERVAEEQGDQSSREDMELEASIASEKDGCGKSPPRAKEKP</sequence>
<comment type="similarity">
    <text evidence="2">Belongs to the TOM1 family.</text>
</comment>
<dbReference type="PROSITE" id="PS50179">
    <property type="entry name" value="VHS"/>
    <property type="match status" value="1"/>
</dbReference>
<feature type="region of interest" description="Disordered" evidence="6">
    <location>
        <begin position="359"/>
        <end position="496"/>
    </location>
</feature>
<feature type="compositionally biased region" description="Basic and acidic residues" evidence="6">
    <location>
        <begin position="468"/>
        <end position="480"/>
    </location>
</feature>
<evidence type="ECO:0000256" key="3">
    <source>
        <dbReference type="ARBA" id="ARBA00022448"/>
    </source>
</evidence>
<feature type="compositionally biased region" description="Pro residues" evidence="6">
    <location>
        <begin position="328"/>
        <end position="337"/>
    </location>
</feature>
<evidence type="ECO:0000313" key="10">
    <source>
        <dbReference type="Proteomes" id="UP001085076"/>
    </source>
</evidence>
<feature type="compositionally biased region" description="Polar residues" evidence="6">
    <location>
        <begin position="308"/>
        <end position="323"/>
    </location>
</feature>
<dbReference type="InterPro" id="IPR014645">
    <property type="entry name" value="TOM1"/>
</dbReference>
<dbReference type="InterPro" id="IPR004152">
    <property type="entry name" value="GAT_dom"/>
</dbReference>
<dbReference type="PANTHER" id="PTHR45898:SF14">
    <property type="entry name" value="TOM1-LIKE PROTEIN 4"/>
    <property type="match status" value="1"/>
</dbReference>
<organism evidence="9 10">
    <name type="scientific">Dioscorea zingiberensis</name>
    <dbReference type="NCBI Taxonomy" id="325984"/>
    <lineage>
        <taxon>Eukaryota</taxon>
        <taxon>Viridiplantae</taxon>
        <taxon>Streptophyta</taxon>
        <taxon>Embryophyta</taxon>
        <taxon>Tracheophyta</taxon>
        <taxon>Spermatophyta</taxon>
        <taxon>Magnoliopsida</taxon>
        <taxon>Liliopsida</taxon>
        <taxon>Dioscoreales</taxon>
        <taxon>Dioscoreaceae</taxon>
        <taxon>Dioscorea</taxon>
    </lineage>
</organism>
<comment type="subcellular location">
    <subcellularLocation>
        <location evidence="1">Membrane</location>
        <topology evidence="1">Peripheral membrane protein</topology>
    </subcellularLocation>
</comment>
<proteinExistence type="inferred from homology"/>
<keyword evidence="3" id="KW-0813">Transport</keyword>
<dbReference type="GO" id="GO:0016020">
    <property type="term" value="C:membrane"/>
    <property type="evidence" value="ECO:0007669"/>
    <property type="project" value="UniProtKB-SubCell"/>
</dbReference>
<comment type="caution">
    <text evidence="9">The sequence shown here is derived from an EMBL/GenBank/DDBJ whole genome shotgun (WGS) entry which is preliminary data.</text>
</comment>
<dbReference type="GO" id="GO:0035091">
    <property type="term" value="F:phosphatidylinositol binding"/>
    <property type="evidence" value="ECO:0007669"/>
    <property type="project" value="InterPro"/>
</dbReference>
<accession>A0A9D5HDX8</accession>
<dbReference type="PROSITE" id="PS50909">
    <property type="entry name" value="GAT"/>
    <property type="match status" value="1"/>
</dbReference>
<dbReference type="FunFam" id="1.25.40.90:FF:000028">
    <property type="entry name" value="TOM1-like protein 2"/>
    <property type="match status" value="1"/>
</dbReference>
<evidence type="ECO:0000256" key="2">
    <source>
        <dbReference type="ARBA" id="ARBA00007708"/>
    </source>
</evidence>
<dbReference type="SMART" id="SM00288">
    <property type="entry name" value="VHS"/>
    <property type="match status" value="1"/>
</dbReference>
<evidence type="ECO:0000256" key="5">
    <source>
        <dbReference type="ARBA" id="ARBA00023136"/>
    </source>
</evidence>
<dbReference type="CDD" id="cd03561">
    <property type="entry name" value="VHS"/>
    <property type="match status" value="1"/>
</dbReference>
<reference evidence="9" key="2">
    <citation type="journal article" date="2022" name="Hortic Res">
        <title>The genome of Dioscorea zingiberensis sheds light on the biosynthesis, origin and evolution of the medicinally important diosgenin saponins.</title>
        <authorList>
            <person name="Li Y."/>
            <person name="Tan C."/>
            <person name="Li Z."/>
            <person name="Guo J."/>
            <person name="Li S."/>
            <person name="Chen X."/>
            <person name="Wang C."/>
            <person name="Dai X."/>
            <person name="Yang H."/>
            <person name="Song W."/>
            <person name="Hou L."/>
            <person name="Xu J."/>
            <person name="Tong Z."/>
            <person name="Xu A."/>
            <person name="Yuan X."/>
            <person name="Wang W."/>
            <person name="Yang Q."/>
            <person name="Chen L."/>
            <person name="Sun Z."/>
            <person name="Wang K."/>
            <person name="Pan B."/>
            <person name="Chen J."/>
            <person name="Bao Y."/>
            <person name="Liu F."/>
            <person name="Qi X."/>
            <person name="Gang D.R."/>
            <person name="Wen J."/>
            <person name="Li J."/>
        </authorList>
    </citation>
    <scope>NUCLEOTIDE SEQUENCE</scope>
    <source>
        <strain evidence="9">Dzin_1.0</strain>
    </source>
</reference>
<dbReference type="CDD" id="cd14231">
    <property type="entry name" value="GAT_GGA-like_plant"/>
    <property type="match status" value="1"/>
</dbReference>
<dbReference type="GO" id="GO:0043130">
    <property type="term" value="F:ubiquitin binding"/>
    <property type="evidence" value="ECO:0007669"/>
    <property type="project" value="InterPro"/>
</dbReference>
<dbReference type="GO" id="GO:0043328">
    <property type="term" value="P:protein transport to vacuole involved in ubiquitin-dependent protein catabolic process via the multivesicular body sorting pathway"/>
    <property type="evidence" value="ECO:0007669"/>
    <property type="project" value="InterPro"/>
</dbReference>
<dbReference type="Pfam" id="PF03127">
    <property type="entry name" value="GAT"/>
    <property type="match status" value="1"/>
</dbReference>
<name>A0A9D5HDX8_9LILI</name>
<feature type="compositionally biased region" description="Polar residues" evidence="6">
    <location>
        <begin position="481"/>
        <end position="491"/>
    </location>
</feature>
<dbReference type="EMBL" id="JAGGNH010000005">
    <property type="protein sequence ID" value="KAJ0973141.1"/>
    <property type="molecule type" value="Genomic_DNA"/>
</dbReference>
<feature type="domain" description="VHS" evidence="7">
    <location>
        <begin position="12"/>
        <end position="141"/>
    </location>
</feature>
<evidence type="ECO:0000256" key="4">
    <source>
        <dbReference type="ARBA" id="ARBA00022927"/>
    </source>
</evidence>
<dbReference type="InterPro" id="IPR044836">
    <property type="entry name" value="TOL_plant"/>
</dbReference>
<dbReference type="PANTHER" id="PTHR45898">
    <property type="entry name" value="TOM1-LIKE PROTEIN"/>
    <property type="match status" value="1"/>
</dbReference>
<feature type="domain" description="GAT" evidence="8">
    <location>
        <begin position="180"/>
        <end position="269"/>
    </location>
</feature>
<feature type="compositionally biased region" description="Low complexity" evidence="6">
    <location>
        <begin position="382"/>
        <end position="392"/>
    </location>
</feature>
<feature type="compositionally biased region" description="Low complexity" evidence="6">
    <location>
        <begin position="430"/>
        <end position="439"/>
    </location>
</feature>
<evidence type="ECO:0000256" key="6">
    <source>
        <dbReference type="SAM" id="MobiDB-lite"/>
    </source>
</evidence>